<dbReference type="AlphaFoldDB" id="A0A2A6DXC1"/>
<dbReference type="Gene3D" id="1.10.30.50">
    <property type="match status" value="1"/>
</dbReference>
<dbReference type="CDD" id="cd00085">
    <property type="entry name" value="HNHc"/>
    <property type="match status" value="1"/>
</dbReference>
<reference evidence="1 2" key="1">
    <citation type="submission" date="2016-12" db="EMBL/GenBank/DDBJ databases">
        <title>Candidatus Reconcilibacillus cellulovorans genome.</title>
        <authorList>
            <person name="Kolinko S."/>
            <person name="Wu Y.-W."/>
            <person name="Tachea F."/>
            <person name="Denzel E."/>
            <person name="Hiras J."/>
            <person name="Baecker N."/>
            <person name="Chan L.J."/>
            <person name="Eichorst S.A."/>
            <person name="Frey D."/>
            <person name="Adams P.D."/>
            <person name="Pray T."/>
            <person name="Tanjore D."/>
            <person name="Petzold C.J."/>
            <person name="Gladden J.M."/>
            <person name="Simmons B.A."/>
            <person name="Singer S.W."/>
        </authorList>
    </citation>
    <scope>NUCLEOTIDE SEQUENCE [LARGE SCALE GENOMIC DNA]</scope>
    <source>
        <strain evidence="1">JTherm</strain>
    </source>
</reference>
<dbReference type="EMBL" id="MOXJ01000057">
    <property type="protein sequence ID" value="PDO09226.1"/>
    <property type="molecule type" value="Genomic_DNA"/>
</dbReference>
<evidence type="ECO:0000313" key="1">
    <source>
        <dbReference type="EMBL" id="PDO09226.1"/>
    </source>
</evidence>
<protein>
    <recommendedName>
        <fullName evidence="3">HNH endonuclease</fullName>
    </recommendedName>
</protein>
<dbReference type="Proteomes" id="UP000243688">
    <property type="component" value="Unassembled WGS sequence"/>
</dbReference>
<gene>
    <name evidence="1" type="ORF">BLM47_13760</name>
</gene>
<name>A0A2A6DXC1_9BACL</name>
<sequence length="136" mass="15894">MNKQRKAIWDKSGGKCWYCGCDLPEKGWHADHFEPIHRKLKYDQKRGLYTTDECYHPERDNADNKVPCCASCNIQKGMLTVEQFREKIVGFMNSLNLYYTQYAVAKRYGLIAETGKTVEFWFERNGKVSGERSEHA</sequence>
<evidence type="ECO:0008006" key="3">
    <source>
        <dbReference type="Google" id="ProtNLM"/>
    </source>
</evidence>
<dbReference type="InterPro" id="IPR003615">
    <property type="entry name" value="HNH_nuc"/>
</dbReference>
<accession>A0A2A6DXC1</accession>
<organism evidence="1 2">
    <name type="scientific">Candidatus Reconcilbacillus cellulovorans</name>
    <dbReference type="NCBI Taxonomy" id="1906605"/>
    <lineage>
        <taxon>Bacteria</taxon>
        <taxon>Bacillati</taxon>
        <taxon>Bacillota</taxon>
        <taxon>Bacilli</taxon>
        <taxon>Bacillales</taxon>
        <taxon>Paenibacillaceae</taxon>
        <taxon>Candidatus Reconcilbacillus</taxon>
    </lineage>
</organism>
<proteinExistence type="predicted"/>
<evidence type="ECO:0000313" key="2">
    <source>
        <dbReference type="Proteomes" id="UP000243688"/>
    </source>
</evidence>
<comment type="caution">
    <text evidence="1">The sequence shown here is derived from an EMBL/GenBank/DDBJ whole genome shotgun (WGS) entry which is preliminary data.</text>
</comment>